<dbReference type="Pfam" id="PF00587">
    <property type="entry name" value="tRNA-synt_2b"/>
    <property type="match status" value="1"/>
</dbReference>
<accession>A0ABT5E2I1</accession>
<keyword evidence="2 13" id="KW-0963">Cytoplasm</keyword>
<feature type="region of interest" description="Catalytic" evidence="13">
    <location>
        <begin position="197"/>
        <end position="488"/>
    </location>
</feature>
<dbReference type="SUPFAM" id="SSF55681">
    <property type="entry name" value="Class II aaRS and biotin synthetases"/>
    <property type="match status" value="1"/>
</dbReference>
<dbReference type="InterPro" id="IPR045864">
    <property type="entry name" value="aa-tRNA-synth_II/BPL/LPL"/>
</dbReference>
<evidence type="ECO:0000259" key="14">
    <source>
        <dbReference type="PROSITE" id="PS50862"/>
    </source>
</evidence>
<evidence type="ECO:0000313" key="16">
    <source>
        <dbReference type="Proteomes" id="UP001221686"/>
    </source>
</evidence>
<comment type="catalytic activity">
    <reaction evidence="12 13">
        <text>tRNA(Thr) + L-threonine + ATP = L-threonyl-tRNA(Thr) + AMP + diphosphate + H(+)</text>
        <dbReference type="Rhea" id="RHEA:24624"/>
        <dbReference type="Rhea" id="RHEA-COMP:9670"/>
        <dbReference type="Rhea" id="RHEA-COMP:9704"/>
        <dbReference type="ChEBI" id="CHEBI:15378"/>
        <dbReference type="ChEBI" id="CHEBI:30616"/>
        <dbReference type="ChEBI" id="CHEBI:33019"/>
        <dbReference type="ChEBI" id="CHEBI:57926"/>
        <dbReference type="ChEBI" id="CHEBI:78442"/>
        <dbReference type="ChEBI" id="CHEBI:78534"/>
        <dbReference type="ChEBI" id="CHEBI:456215"/>
        <dbReference type="EC" id="6.1.1.3"/>
    </reaction>
</comment>
<dbReference type="PANTHER" id="PTHR11451">
    <property type="entry name" value="THREONINE-TRNA LIGASE"/>
    <property type="match status" value="1"/>
</dbReference>
<comment type="subcellular location">
    <subcellularLocation>
        <location evidence="13">Cytoplasm</location>
    </subcellularLocation>
</comment>
<dbReference type="InterPro" id="IPR004154">
    <property type="entry name" value="Anticodon-bd"/>
</dbReference>
<keyword evidence="11 13" id="KW-0030">Aminoacyl-tRNA synthetase</keyword>
<dbReference type="HAMAP" id="MF_00184">
    <property type="entry name" value="Thr_tRNA_synth"/>
    <property type="match status" value="1"/>
</dbReference>
<evidence type="ECO:0000256" key="12">
    <source>
        <dbReference type="ARBA" id="ARBA00049515"/>
    </source>
</evidence>
<dbReference type="GO" id="GO:0004829">
    <property type="term" value="F:threonine-tRNA ligase activity"/>
    <property type="evidence" value="ECO:0007669"/>
    <property type="project" value="UniProtKB-EC"/>
</dbReference>
<evidence type="ECO:0000256" key="5">
    <source>
        <dbReference type="ARBA" id="ARBA00022723"/>
    </source>
</evidence>
<protein>
    <recommendedName>
        <fullName evidence="13">Threonine--tRNA ligase</fullName>
        <ecNumber evidence="13">6.1.1.3</ecNumber>
    </recommendedName>
    <alternativeName>
        <fullName evidence="13">Threonyl-tRNA synthetase</fullName>
        <shortName evidence="13">ThrRS</shortName>
    </alternativeName>
</protein>
<evidence type="ECO:0000256" key="3">
    <source>
        <dbReference type="ARBA" id="ARBA00022555"/>
    </source>
</evidence>
<feature type="domain" description="Aminoacyl-transfer RNA synthetases class-II family profile" evidence="14">
    <location>
        <begin position="224"/>
        <end position="488"/>
    </location>
</feature>
<proteinExistence type="inferred from homology"/>
<dbReference type="CDD" id="cd00771">
    <property type="entry name" value="ThrRS_core"/>
    <property type="match status" value="1"/>
</dbReference>
<feature type="binding site" evidence="13">
    <location>
        <position position="339"/>
    </location>
    <ligand>
        <name>Zn(2+)</name>
        <dbReference type="ChEBI" id="CHEBI:29105"/>
        <note>catalytic</note>
    </ligand>
</feature>
<evidence type="ECO:0000256" key="10">
    <source>
        <dbReference type="ARBA" id="ARBA00022917"/>
    </source>
</evidence>
<dbReference type="Gene3D" id="3.30.54.20">
    <property type="match status" value="1"/>
</dbReference>
<dbReference type="Proteomes" id="UP001221686">
    <property type="component" value="Unassembled WGS sequence"/>
</dbReference>
<evidence type="ECO:0000256" key="4">
    <source>
        <dbReference type="ARBA" id="ARBA00022598"/>
    </source>
</evidence>
<dbReference type="InterPro" id="IPR006195">
    <property type="entry name" value="aa-tRNA-synth_II"/>
</dbReference>
<dbReference type="InterPro" id="IPR033728">
    <property type="entry name" value="ThrRS_core"/>
</dbReference>
<evidence type="ECO:0000256" key="11">
    <source>
        <dbReference type="ARBA" id="ARBA00023146"/>
    </source>
</evidence>
<comment type="subunit">
    <text evidence="13">Homodimer.</text>
</comment>
<keyword evidence="3 13" id="KW-0820">tRNA-binding</keyword>
<keyword evidence="16" id="KW-1185">Reference proteome</keyword>
<keyword evidence="8 13" id="KW-0067">ATP-binding</keyword>
<dbReference type="EC" id="6.1.1.3" evidence="13"/>
<feature type="binding site" evidence="13">
    <location>
        <position position="288"/>
    </location>
    <ligand>
        <name>Zn(2+)</name>
        <dbReference type="ChEBI" id="CHEBI:29105"/>
        <note>catalytic</note>
    </ligand>
</feature>
<evidence type="ECO:0000256" key="8">
    <source>
        <dbReference type="ARBA" id="ARBA00022840"/>
    </source>
</evidence>
<dbReference type="Gene3D" id="3.30.980.10">
    <property type="entry name" value="Threonyl-trna Synthetase, Chain A, domain 2"/>
    <property type="match status" value="1"/>
</dbReference>
<dbReference type="InterPro" id="IPR002320">
    <property type="entry name" value="Thr-tRNA-ligase_IIa"/>
</dbReference>
<dbReference type="SMART" id="SM00863">
    <property type="entry name" value="tRNA_SAD"/>
    <property type="match status" value="1"/>
</dbReference>
<comment type="cofactor">
    <cofactor evidence="13">
        <name>Zn(2+)</name>
        <dbReference type="ChEBI" id="CHEBI:29105"/>
    </cofactor>
    <text evidence="13">Binds 1 zinc ion per subunit.</text>
</comment>
<evidence type="ECO:0000256" key="7">
    <source>
        <dbReference type="ARBA" id="ARBA00022833"/>
    </source>
</evidence>
<dbReference type="InterPro" id="IPR047246">
    <property type="entry name" value="ThrRS_anticodon"/>
</dbReference>
<evidence type="ECO:0000256" key="13">
    <source>
        <dbReference type="HAMAP-Rule" id="MF_00184"/>
    </source>
</evidence>
<comment type="caution">
    <text evidence="15">The sequence shown here is derived from an EMBL/GenBank/DDBJ whole genome shotgun (WGS) entry which is preliminary data.</text>
</comment>
<dbReference type="InterPro" id="IPR036621">
    <property type="entry name" value="Anticodon-bd_dom_sf"/>
</dbReference>
<dbReference type="InterPro" id="IPR002314">
    <property type="entry name" value="aa-tRNA-synt_IIb"/>
</dbReference>
<dbReference type="EMBL" id="JAQNDL010000002">
    <property type="protein sequence ID" value="MDC0720082.1"/>
    <property type="molecule type" value="Genomic_DNA"/>
</dbReference>
<dbReference type="PANTHER" id="PTHR11451:SF44">
    <property type="entry name" value="THREONINE--TRNA LIGASE, CHLOROPLASTIC_MITOCHONDRIAL 2"/>
    <property type="match status" value="1"/>
</dbReference>
<keyword evidence="6 13" id="KW-0547">Nucleotide-binding</keyword>
<dbReference type="NCBIfam" id="TIGR00418">
    <property type="entry name" value="thrS"/>
    <property type="match status" value="1"/>
</dbReference>
<feature type="binding site" evidence="13">
    <location>
        <position position="465"/>
    </location>
    <ligand>
        <name>Zn(2+)</name>
        <dbReference type="ChEBI" id="CHEBI:29105"/>
        <note>catalytic</note>
    </ligand>
</feature>
<keyword evidence="7 13" id="KW-0862">Zinc</keyword>
<evidence type="ECO:0000313" key="15">
    <source>
        <dbReference type="EMBL" id="MDC0720082.1"/>
    </source>
</evidence>
<gene>
    <name evidence="13 15" type="primary">thrS</name>
    <name evidence="15" type="ORF">POL25_24495</name>
</gene>
<dbReference type="PRINTS" id="PR01047">
    <property type="entry name" value="TRNASYNTHTHR"/>
</dbReference>
<dbReference type="Pfam" id="PF03129">
    <property type="entry name" value="HGTP_anticodon"/>
    <property type="match status" value="1"/>
</dbReference>
<dbReference type="Gene3D" id="3.30.930.10">
    <property type="entry name" value="Bira Bifunctional Protein, Domain 2"/>
    <property type="match status" value="1"/>
</dbReference>
<keyword evidence="9 13" id="KW-0694">RNA-binding</keyword>
<dbReference type="PROSITE" id="PS50862">
    <property type="entry name" value="AA_TRNA_LIGASE_II"/>
    <property type="match status" value="1"/>
</dbReference>
<evidence type="ECO:0000256" key="2">
    <source>
        <dbReference type="ARBA" id="ARBA00022490"/>
    </source>
</evidence>
<dbReference type="InterPro" id="IPR018163">
    <property type="entry name" value="Thr/Ala-tRNA-synth_IIc_edit"/>
</dbReference>
<dbReference type="RefSeq" id="WP_272088574.1">
    <property type="nucleotide sequence ID" value="NZ_JAQNDL010000002.1"/>
</dbReference>
<sequence>MADEHGQEIEHMIDPSVPTLSRVETLRHSAAHVMASAIKRLWPDARLAFGPHTEDGFYYDIDMPHRLVPEDFAAIEAEMQKEVDARHPFVREEIDRDAAIELFRGLGETYKVEAIGSIPAGATLTLYRSGDFVDLCRGPHVKSTSEVRAFKVMSIAGAYWRGDEKRPQLQRVYGTAFADRKELKEHLRLLEEAKARDHRKLGKELGLFYFDPIAPASPFFTGRGATIYNLLQAYVRGLYRRHGYQEVITPQIFDMDLFRTSGHYEHYKENMFACTVDEREFGVKPMNCPGHCILFRQSHHSYRDLPQRVADFGRLHRYERAGVVHGLTRVRSFCQDDAHIFCTADQVGQEIANVTAMILECYKTFGFDRPEIEVSTRPAAFLGELETWNRAEAALMAALDGAGLPYTINHGDGAFYGPKIDFKVRDALRRSWQLGTVQLDFQLPERFGLEYVAPDDSRGRPVMIHRAMLGSLERFFGVYLEHVAGRFPTWLAPVQVAILPITAAHHAWAGEVEAALVARGLRVHTDLRNEKLGLKIREATLLRVPTMLVLGDKEVEGRGVAPRTRDGQTGALEPLADFVERMAEEARIPSES</sequence>
<evidence type="ECO:0000256" key="6">
    <source>
        <dbReference type="ARBA" id="ARBA00022741"/>
    </source>
</evidence>
<dbReference type="SUPFAM" id="SSF52954">
    <property type="entry name" value="Class II aaRS ABD-related"/>
    <property type="match status" value="1"/>
</dbReference>
<dbReference type="SUPFAM" id="SSF55186">
    <property type="entry name" value="ThrRS/AlaRS common domain"/>
    <property type="match status" value="1"/>
</dbReference>
<dbReference type="Pfam" id="PF07973">
    <property type="entry name" value="tRNA_SAD"/>
    <property type="match status" value="1"/>
</dbReference>
<comment type="similarity">
    <text evidence="1 13">Belongs to the class-II aminoacyl-tRNA synthetase family.</text>
</comment>
<name>A0ABT5E2I1_9BACT</name>
<dbReference type="Gene3D" id="3.40.50.800">
    <property type="entry name" value="Anticodon-binding domain"/>
    <property type="match status" value="1"/>
</dbReference>
<reference evidence="15 16" key="1">
    <citation type="submission" date="2022-11" db="EMBL/GenBank/DDBJ databases">
        <title>Minimal conservation of predation-associated metabolite biosynthetic gene clusters underscores biosynthetic potential of Myxococcota including descriptions for ten novel species: Archangium lansinium sp. nov., Myxococcus landrumus sp. nov., Nannocystis bai.</title>
        <authorList>
            <person name="Ahearne A."/>
            <person name="Stevens C."/>
            <person name="Dowd S."/>
        </authorList>
    </citation>
    <scope>NUCLEOTIDE SEQUENCE [LARGE SCALE GENOMIC DNA]</scope>
    <source>
        <strain evidence="15 16">BB15-2</strain>
    </source>
</reference>
<dbReference type="CDD" id="cd00860">
    <property type="entry name" value="ThrRS_anticodon"/>
    <property type="match status" value="1"/>
</dbReference>
<keyword evidence="10 13" id="KW-0648">Protein biosynthesis</keyword>
<keyword evidence="5 13" id="KW-0479">Metal-binding</keyword>
<organism evidence="15 16">
    <name type="scientific">Nannocystis bainbridge</name>
    <dbReference type="NCBI Taxonomy" id="2995303"/>
    <lineage>
        <taxon>Bacteria</taxon>
        <taxon>Pseudomonadati</taxon>
        <taxon>Myxococcota</taxon>
        <taxon>Polyangia</taxon>
        <taxon>Nannocystales</taxon>
        <taxon>Nannocystaceae</taxon>
        <taxon>Nannocystis</taxon>
    </lineage>
</organism>
<dbReference type="InterPro" id="IPR012947">
    <property type="entry name" value="tRNA_SAD"/>
</dbReference>
<keyword evidence="4 13" id="KW-0436">Ligase</keyword>
<evidence type="ECO:0000256" key="1">
    <source>
        <dbReference type="ARBA" id="ARBA00008226"/>
    </source>
</evidence>
<evidence type="ECO:0000256" key="9">
    <source>
        <dbReference type="ARBA" id="ARBA00022884"/>
    </source>
</evidence>